<accession>A0A1H8XTR4</accession>
<dbReference type="Proteomes" id="UP000198847">
    <property type="component" value="Unassembled WGS sequence"/>
</dbReference>
<protein>
    <submittedName>
        <fullName evidence="1">Uncharacterized protein</fullName>
    </submittedName>
</protein>
<dbReference type="EMBL" id="FODY01000028">
    <property type="protein sequence ID" value="SEP42708.1"/>
    <property type="molecule type" value="Genomic_DNA"/>
</dbReference>
<name>A0A1H8XTR4_9FIRM</name>
<dbReference type="RefSeq" id="WP_091750868.1">
    <property type="nucleotide sequence ID" value="NZ_FODY01000028.1"/>
</dbReference>
<evidence type="ECO:0000313" key="2">
    <source>
        <dbReference type="Proteomes" id="UP000198847"/>
    </source>
</evidence>
<dbReference type="AlphaFoldDB" id="A0A1H8XTR4"/>
<sequence>MTAKIVSFPTPNDQMLQEMDRLIRAYLFELTGNPELTEQVGDRMSHFVANYANKTFEPCFNLPLPPDMPQQQIDHLMGVIDEGFQQNCREINEMISKIIFERMYFEVEYYEQLNSRPSSSLTQVKNRP</sequence>
<proteinExistence type="predicted"/>
<gene>
    <name evidence="1" type="ORF">SAMN04490178_12846</name>
</gene>
<keyword evidence="2" id="KW-1185">Reference proteome</keyword>
<organism evidence="1 2">
    <name type="scientific">Propionispora vibrioides</name>
    <dbReference type="NCBI Taxonomy" id="112903"/>
    <lineage>
        <taxon>Bacteria</taxon>
        <taxon>Bacillati</taxon>
        <taxon>Bacillota</taxon>
        <taxon>Negativicutes</taxon>
        <taxon>Selenomonadales</taxon>
        <taxon>Sporomusaceae</taxon>
        <taxon>Propionispora</taxon>
    </lineage>
</organism>
<dbReference type="OrthoDB" id="1685030at2"/>
<evidence type="ECO:0000313" key="1">
    <source>
        <dbReference type="EMBL" id="SEP42708.1"/>
    </source>
</evidence>
<reference evidence="1 2" key="1">
    <citation type="submission" date="2016-10" db="EMBL/GenBank/DDBJ databases">
        <authorList>
            <person name="de Groot N.N."/>
        </authorList>
    </citation>
    <scope>NUCLEOTIDE SEQUENCE [LARGE SCALE GENOMIC DNA]</scope>
    <source>
        <strain evidence="1 2">DSM 13305</strain>
    </source>
</reference>